<dbReference type="Pfam" id="PF00014">
    <property type="entry name" value="Kunitz_BPTI"/>
    <property type="match status" value="2"/>
</dbReference>
<dbReference type="AlphaFoldDB" id="A0A7E5VHE7"/>
<reference evidence="9" key="1">
    <citation type="submission" date="2025-08" db="UniProtKB">
        <authorList>
            <consortium name="RefSeq"/>
        </authorList>
    </citation>
    <scope>IDENTIFICATION</scope>
</reference>
<dbReference type="InterPro" id="IPR020901">
    <property type="entry name" value="Prtase_inh_Kunz-CS"/>
</dbReference>
<keyword evidence="5" id="KW-0722">Serine protease inhibitor</keyword>
<feature type="domain" description="BPTI/Kunitz inhibitor" evidence="7">
    <location>
        <begin position="67"/>
        <end position="120"/>
    </location>
</feature>
<dbReference type="InParanoid" id="A0A7E5VHE7"/>
<evidence type="ECO:0000256" key="4">
    <source>
        <dbReference type="ARBA" id="ARBA00022690"/>
    </source>
</evidence>
<evidence type="ECO:0000313" key="8">
    <source>
        <dbReference type="Proteomes" id="UP000322000"/>
    </source>
</evidence>
<keyword evidence="6" id="KW-1015">Disulfide bond</keyword>
<feature type="domain" description="BPTI/Kunitz inhibitor" evidence="7">
    <location>
        <begin position="138"/>
        <end position="188"/>
    </location>
</feature>
<sequence length="204" mass="23989">MLIASTEKNNCLQYQFVSNVVGVNMIKCLRFFLTFFTFCSLWSDSSPRENNLAKKGSLFRLGWPVLCKFQPQSYDCLINDTSVFRFYYDVKMRDCMTFEYFDCVPSYNKFTSLAECHNICRWSGLKTIYSNYTANIYCLFQPEFGDCNSYYPMYYFDISERRCKGFSYSGCGGNRNRFQTPIACKAVCSEAVPYPKHYLFMKDF</sequence>
<evidence type="ECO:0000256" key="6">
    <source>
        <dbReference type="ARBA" id="ARBA00023157"/>
    </source>
</evidence>
<evidence type="ECO:0000256" key="3">
    <source>
        <dbReference type="ARBA" id="ARBA00022656"/>
    </source>
</evidence>
<keyword evidence="2" id="KW-0964">Secreted</keyword>
<dbReference type="PROSITE" id="PS00280">
    <property type="entry name" value="BPTI_KUNITZ_1"/>
    <property type="match status" value="1"/>
</dbReference>
<keyword evidence="8" id="KW-1185">Reference proteome</keyword>
<dbReference type="GO" id="GO:0005615">
    <property type="term" value="C:extracellular space"/>
    <property type="evidence" value="ECO:0007669"/>
    <property type="project" value="TreeGrafter"/>
</dbReference>
<proteinExistence type="predicted"/>
<protein>
    <submittedName>
        <fullName evidence="9">Kunitz-type U19-barytoxin-Tl1a-like</fullName>
    </submittedName>
</protein>
<dbReference type="CDD" id="cd00109">
    <property type="entry name" value="Kunitz-type"/>
    <property type="match status" value="1"/>
</dbReference>
<dbReference type="SUPFAM" id="SSF57362">
    <property type="entry name" value="BPTI-like"/>
    <property type="match status" value="2"/>
</dbReference>
<dbReference type="InterPro" id="IPR002223">
    <property type="entry name" value="Kunitz_BPTI"/>
</dbReference>
<organism evidence="8 9">
    <name type="scientific">Trichoplusia ni</name>
    <name type="common">Cabbage looper</name>
    <dbReference type="NCBI Taxonomy" id="7111"/>
    <lineage>
        <taxon>Eukaryota</taxon>
        <taxon>Metazoa</taxon>
        <taxon>Ecdysozoa</taxon>
        <taxon>Arthropoda</taxon>
        <taxon>Hexapoda</taxon>
        <taxon>Insecta</taxon>
        <taxon>Pterygota</taxon>
        <taxon>Neoptera</taxon>
        <taxon>Endopterygota</taxon>
        <taxon>Lepidoptera</taxon>
        <taxon>Glossata</taxon>
        <taxon>Ditrysia</taxon>
        <taxon>Noctuoidea</taxon>
        <taxon>Noctuidae</taxon>
        <taxon>Plusiinae</taxon>
        <taxon>Trichoplusia</taxon>
    </lineage>
</organism>
<comment type="subcellular location">
    <subcellularLocation>
        <location evidence="1">Secreted</location>
    </subcellularLocation>
</comment>
<dbReference type="PANTHER" id="PTHR10083:SF217">
    <property type="entry name" value="BOOPHILIN-H2"/>
    <property type="match status" value="1"/>
</dbReference>
<dbReference type="InterPro" id="IPR050098">
    <property type="entry name" value="TFPI/VKTCI-like"/>
</dbReference>
<keyword evidence="4" id="KW-0646">Protease inhibitor</keyword>
<evidence type="ECO:0000256" key="1">
    <source>
        <dbReference type="ARBA" id="ARBA00004613"/>
    </source>
</evidence>
<dbReference type="SMART" id="SM00131">
    <property type="entry name" value="KU"/>
    <property type="match status" value="2"/>
</dbReference>
<evidence type="ECO:0000259" key="7">
    <source>
        <dbReference type="PROSITE" id="PS50279"/>
    </source>
</evidence>
<name>A0A7E5VHE7_TRINI</name>
<dbReference type="OrthoDB" id="4473401at2759"/>
<evidence type="ECO:0000256" key="5">
    <source>
        <dbReference type="ARBA" id="ARBA00022900"/>
    </source>
</evidence>
<dbReference type="PROSITE" id="PS50279">
    <property type="entry name" value="BPTI_KUNITZ_2"/>
    <property type="match status" value="2"/>
</dbReference>
<gene>
    <name evidence="9" type="primary">LOC113493893</name>
</gene>
<dbReference type="RefSeq" id="XP_026727725.1">
    <property type="nucleotide sequence ID" value="XM_026871924.1"/>
</dbReference>
<dbReference type="Gene3D" id="4.10.410.10">
    <property type="entry name" value="Pancreatic trypsin inhibitor Kunitz domain"/>
    <property type="match status" value="2"/>
</dbReference>
<dbReference type="PANTHER" id="PTHR10083">
    <property type="entry name" value="KUNITZ-TYPE PROTEASE INHIBITOR-RELATED"/>
    <property type="match status" value="1"/>
</dbReference>
<dbReference type="GeneID" id="113493893"/>
<dbReference type="GO" id="GO:0004867">
    <property type="term" value="F:serine-type endopeptidase inhibitor activity"/>
    <property type="evidence" value="ECO:0007669"/>
    <property type="project" value="UniProtKB-KW"/>
</dbReference>
<accession>A0A7E5VHE7</accession>
<keyword evidence="3" id="KW-0800">Toxin</keyword>
<evidence type="ECO:0000256" key="2">
    <source>
        <dbReference type="ARBA" id="ARBA00022525"/>
    </source>
</evidence>
<evidence type="ECO:0000313" key="9">
    <source>
        <dbReference type="RefSeq" id="XP_026727725.1"/>
    </source>
</evidence>
<dbReference type="Proteomes" id="UP000322000">
    <property type="component" value="Chromosome 5"/>
</dbReference>
<dbReference type="PRINTS" id="PR00759">
    <property type="entry name" value="BASICPTASE"/>
</dbReference>
<dbReference type="InterPro" id="IPR036880">
    <property type="entry name" value="Kunitz_BPTI_sf"/>
</dbReference>
<dbReference type="KEGG" id="tnl:113493893"/>